<organism evidence="1 2">
    <name type="scientific">Phytophthora nicotianae P1569</name>
    <dbReference type="NCBI Taxonomy" id="1317065"/>
    <lineage>
        <taxon>Eukaryota</taxon>
        <taxon>Sar</taxon>
        <taxon>Stramenopiles</taxon>
        <taxon>Oomycota</taxon>
        <taxon>Peronosporomycetes</taxon>
        <taxon>Peronosporales</taxon>
        <taxon>Peronosporaceae</taxon>
        <taxon>Phytophthora</taxon>
    </lineage>
</organism>
<keyword evidence="2" id="KW-1185">Reference proteome</keyword>
<sequence>MKIHKQQNVRGFLRMCRADPLRLLKICLTTNWKCRVLLADVVSVADERDPMEMASVPNGSKYEVVVSESALGEMEAKKSSLKDEATQFCMMNVEAAIGSARMWTVVNVSVPVLATSIPNVVIGYHQQVQMPP</sequence>
<dbReference type="EMBL" id="ANIZ01001170">
    <property type="protein sequence ID" value="ETI48926.1"/>
    <property type="molecule type" value="Genomic_DNA"/>
</dbReference>
<name>V9FCV2_PHYNI</name>
<reference evidence="1 2" key="1">
    <citation type="submission" date="2013-11" db="EMBL/GenBank/DDBJ databases">
        <title>The Genome Sequence of Phytophthora parasitica P1569.</title>
        <authorList>
            <consortium name="The Broad Institute Genomics Platform"/>
            <person name="Russ C."/>
            <person name="Tyler B."/>
            <person name="Panabieres F."/>
            <person name="Shan W."/>
            <person name="Tripathy S."/>
            <person name="Grunwald N."/>
            <person name="Machado M."/>
            <person name="Johnson C.S."/>
            <person name="Arredondo F."/>
            <person name="Hong C."/>
            <person name="Coffey M."/>
            <person name="Young S.K."/>
            <person name="Zeng Q."/>
            <person name="Gargeya S."/>
            <person name="Fitzgerald M."/>
            <person name="Abouelleil A."/>
            <person name="Alvarado L."/>
            <person name="Chapman S.B."/>
            <person name="Gainer-Dewar J."/>
            <person name="Goldberg J."/>
            <person name="Griggs A."/>
            <person name="Gujja S."/>
            <person name="Hansen M."/>
            <person name="Howarth C."/>
            <person name="Imamovic A."/>
            <person name="Ireland A."/>
            <person name="Larimer J."/>
            <person name="McCowan C."/>
            <person name="Murphy C."/>
            <person name="Pearson M."/>
            <person name="Poon T.W."/>
            <person name="Priest M."/>
            <person name="Roberts A."/>
            <person name="Saif S."/>
            <person name="Shea T."/>
            <person name="Sykes S."/>
            <person name="Wortman J."/>
            <person name="Nusbaum C."/>
            <person name="Birren B."/>
        </authorList>
    </citation>
    <scope>NUCLEOTIDE SEQUENCE [LARGE SCALE GENOMIC DNA]</scope>
    <source>
        <strain evidence="1 2">P1569</strain>
    </source>
</reference>
<dbReference type="AlphaFoldDB" id="V9FCV2"/>
<dbReference type="Proteomes" id="UP000018721">
    <property type="component" value="Unassembled WGS sequence"/>
</dbReference>
<gene>
    <name evidence="1" type="ORF">F443_07094</name>
</gene>
<comment type="caution">
    <text evidence="1">The sequence shown here is derived from an EMBL/GenBank/DDBJ whole genome shotgun (WGS) entry which is preliminary data.</text>
</comment>
<proteinExistence type="predicted"/>
<evidence type="ECO:0000313" key="1">
    <source>
        <dbReference type="EMBL" id="ETI48926.1"/>
    </source>
</evidence>
<accession>V9FCV2</accession>
<evidence type="ECO:0000313" key="2">
    <source>
        <dbReference type="Proteomes" id="UP000018721"/>
    </source>
</evidence>
<dbReference type="HOGENOM" id="CLU_1921244_0_0_1"/>
<protein>
    <submittedName>
        <fullName evidence="1">Uncharacterized protein</fullName>
    </submittedName>
</protein>